<dbReference type="SUPFAM" id="SSF53927">
    <property type="entry name" value="Cytidine deaminase-like"/>
    <property type="match status" value="1"/>
</dbReference>
<dbReference type="InterPro" id="IPR016193">
    <property type="entry name" value="Cytidine_deaminase-like"/>
</dbReference>
<keyword evidence="18" id="KW-1185">Reference proteome</keyword>
<feature type="active site" description="Proton donor" evidence="12">
    <location>
        <position position="55"/>
    </location>
</feature>
<proteinExistence type="inferred from homology"/>
<keyword evidence="8 14" id="KW-0862">Zinc</keyword>
<accession>A0A923LN57</accession>
<evidence type="ECO:0000256" key="14">
    <source>
        <dbReference type="PIRSR" id="PIRSR606262-3"/>
    </source>
</evidence>
<dbReference type="EMBL" id="JACOPH010000003">
    <property type="protein sequence ID" value="MBC5713793.1"/>
    <property type="molecule type" value="Genomic_DNA"/>
</dbReference>
<dbReference type="InterPro" id="IPR002125">
    <property type="entry name" value="CMP_dCMP_dom"/>
</dbReference>
<dbReference type="AlphaFoldDB" id="A0A923LN57"/>
<dbReference type="GO" id="GO:0005829">
    <property type="term" value="C:cytosol"/>
    <property type="evidence" value="ECO:0007669"/>
    <property type="project" value="TreeGrafter"/>
</dbReference>
<evidence type="ECO:0000256" key="5">
    <source>
        <dbReference type="ARBA" id="ARBA00018266"/>
    </source>
</evidence>
<dbReference type="GO" id="GO:0008270">
    <property type="term" value="F:zinc ion binding"/>
    <property type="evidence" value="ECO:0007669"/>
    <property type="project" value="UniProtKB-UniRule"/>
</dbReference>
<feature type="binding site" evidence="14">
    <location>
        <position position="86"/>
    </location>
    <ligand>
        <name>Zn(2+)</name>
        <dbReference type="ChEBI" id="CHEBI:29105"/>
        <note>catalytic</note>
    </ligand>
</feature>
<evidence type="ECO:0000313" key="17">
    <source>
        <dbReference type="EMBL" id="MBC5713793.1"/>
    </source>
</evidence>
<name>A0A923LN57_9FIRM</name>
<gene>
    <name evidence="17" type="ORF">H8S17_06110</name>
</gene>
<evidence type="ECO:0000256" key="10">
    <source>
        <dbReference type="ARBA" id="ARBA00049252"/>
    </source>
</evidence>
<comment type="catalytic activity">
    <reaction evidence="11 15">
        <text>cytidine + H2O + H(+) = uridine + NH4(+)</text>
        <dbReference type="Rhea" id="RHEA:16069"/>
        <dbReference type="ChEBI" id="CHEBI:15377"/>
        <dbReference type="ChEBI" id="CHEBI:15378"/>
        <dbReference type="ChEBI" id="CHEBI:16704"/>
        <dbReference type="ChEBI" id="CHEBI:17562"/>
        <dbReference type="ChEBI" id="CHEBI:28938"/>
        <dbReference type="EC" id="3.5.4.5"/>
    </reaction>
</comment>
<dbReference type="InterPro" id="IPR006262">
    <property type="entry name" value="Cyt_deam_tetra"/>
</dbReference>
<evidence type="ECO:0000256" key="3">
    <source>
        <dbReference type="ARBA" id="ARBA00006576"/>
    </source>
</evidence>
<comment type="cofactor">
    <cofactor evidence="1 14 15">
        <name>Zn(2+)</name>
        <dbReference type="ChEBI" id="CHEBI:29105"/>
    </cofactor>
</comment>
<dbReference type="PANTHER" id="PTHR11644:SF2">
    <property type="entry name" value="CYTIDINE DEAMINASE"/>
    <property type="match status" value="1"/>
</dbReference>
<protein>
    <recommendedName>
        <fullName evidence="5 15">Cytidine deaminase</fullName>
        <ecNumber evidence="4 15">3.5.4.5</ecNumber>
    </recommendedName>
    <alternativeName>
        <fullName evidence="9 15">Cytidine aminohydrolase</fullName>
    </alternativeName>
</protein>
<keyword evidence="7 15" id="KW-0378">Hydrolase</keyword>
<evidence type="ECO:0000313" key="18">
    <source>
        <dbReference type="Proteomes" id="UP000606720"/>
    </source>
</evidence>
<evidence type="ECO:0000256" key="4">
    <source>
        <dbReference type="ARBA" id="ARBA00012783"/>
    </source>
</evidence>
<evidence type="ECO:0000256" key="13">
    <source>
        <dbReference type="PIRSR" id="PIRSR606262-2"/>
    </source>
</evidence>
<dbReference type="GO" id="GO:0072527">
    <property type="term" value="P:pyrimidine-containing compound metabolic process"/>
    <property type="evidence" value="ECO:0007669"/>
    <property type="project" value="UniProtKB-ARBA"/>
</dbReference>
<dbReference type="CDD" id="cd01283">
    <property type="entry name" value="cytidine_deaminase"/>
    <property type="match status" value="1"/>
</dbReference>
<evidence type="ECO:0000256" key="2">
    <source>
        <dbReference type="ARBA" id="ARBA00003949"/>
    </source>
</evidence>
<reference evidence="17" key="1">
    <citation type="submission" date="2020-08" db="EMBL/GenBank/DDBJ databases">
        <title>Genome public.</title>
        <authorList>
            <person name="Liu C."/>
            <person name="Sun Q."/>
        </authorList>
    </citation>
    <scope>NUCLEOTIDE SEQUENCE</scope>
    <source>
        <strain evidence="17">BX1005</strain>
    </source>
</reference>
<dbReference type="InterPro" id="IPR050202">
    <property type="entry name" value="Cyt/Deoxycyt_deaminase"/>
</dbReference>
<comment type="catalytic activity">
    <reaction evidence="10 15">
        <text>2'-deoxycytidine + H2O + H(+) = 2'-deoxyuridine + NH4(+)</text>
        <dbReference type="Rhea" id="RHEA:13433"/>
        <dbReference type="ChEBI" id="CHEBI:15377"/>
        <dbReference type="ChEBI" id="CHEBI:15378"/>
        <dbReference type="ChEBI" id="CHEBI:15698"/>
        <dbReference type="ChEBI" id="CHEBI:16450"/>
        <dbReference type="ChEBI" id="CHEBI:28938"/>
        <dbReference type="EC" id="3.5.4.5"/>
    </reaction>
</comment>
<feature type="binding site" evidence="14">
    <location>
        <position position="53"/>
    </location>
    <ligand>
        <name>Zn(2+)</name>
        <dbReference type="ChEBI" id="CHEBI:29105"/>
        <note>catalytic</note>
    </ligand>
</feature>
<dbReference type="RefSeq" id="WP_178052199.1">
    <property type="nucleotide sequence ID" value="NZ_JACOPH010000003.1"/>
</dbReference>
<dbReference type="PROSITE" id="PS51747">
    <property type="entry name" value="CYT_DCMP_DEAMINASES_2"/>
    <property type="match status" value="1"/>
</dbReference>
<evidence type="ECO:0000256" key="9">
    <source>
        <dbReference type="ARBA" id="ARBA00032005"/>
    </source>
</evidence>
<comment type="similarity">
    <text evidence="3 15">Belongs to the cytidine and deoxycytidylate deaminase family.</text>
</comment>
<dbReference type="NCBIfam" id="NF004064">
    <property type="entry name" value="PRK05578.1"/>
    <property type="match status" value="1"/>
</dbReference>
<feature type="binding site" evidence="13">
    <location>
        <begin position="42"/>
        <end position="48"/>
    </location>
    <ligand>
        <name>substrate</name>
    </ligand>
</feature>
<evidence type="ECO:0000256" key="11">
    <source>
        <dbReference type="ARBA" id="ARBA00049558"/>
    </source>
</evidence>
<dbReference type="FunFam" id="3.40.140.10:FF:000008">
    <property type="entry name" value="Cytidine deaminase"/>
    <property type="match status" value="1"/>
</dbReference>
<evidence type="ECO:0000256" key="15">
    <source>
        <dbReference type="RuleBase" id="RU364006"/>
    </source>
</evidence>
<dbReference type="EC" id="3.5.4.5" evidence="4 15"/>
<evidence type="ECO:0000259" key="16">
    <source>
        <dbReference type="PROSITE" id="PS51747"/>
    </source>
</evidence>
<evidence type="ECO:0000256" key="7">
    <source>
        <dbReference type="ARBA" id="ARBA00022801"/>
    </source>
</evidence>
<organism evidence="17 18">
    <name type="scientific">Roseburia zhanii</name>
    <dbReference type="NCBI Taxonomy" id="2763064"/>
    <lineage>
        <taxon>Bacteria</taxon>
        <taxon>Bacillati</taxon>
        <taxon>Bacillota</taxon>
        <taxon>Clostridia</taxon>
        <taxon>Lachnospirales</taxon>
        <taxon>Lachnospiraceae</taxon>
        <taxon>Roseburia</taxon>
    </lineage>
</organism>
<dbReference type="GO" id="GO:0004126">
    <property type="term" value="F:cytidine deaminase activity"/>
    <property type="evidence" value="ECO:0007669"/>
    <property type="project" value="UniProtKB-UniRule"/>
</dbReference>
<dbReference type="Proteomes" id="UP000606720">
    <property type="component" value="Unassembled WGS sequence"/>
</dbReference>
<comment type="function">
    <text evidence="2 15">This enzyme scavenges exogenous and endogenous cytidine and 2'-deoxycytidine for UMP synthesis.</text>
</comment>
<dbReference type="Gene3D" id="3.40.140.10">
    <property type="entry name" value="Cytidine Deaminase, domain 2"/>
    <property type="match status" value="1"/>
</dbReference>
<sequence length="131" mass="14696">MNILELISEAYKAKEYSYAPYSNFHVGAALCTDSGRIYRGCNIENAAYSPTNCAERTAFFKAVSEGERKFRGIAIVGDKEEYLAPCGVCRQVMMEFCNPKEFQVILAKNPTDYKVYTLEELFPGAFSANDL</sequence>
<comment type="caution">
    <text evidence="17">The sequence shown here is derived from an EMBL/GenBank/DDBJ whole genome shotgun (WGS) entry which is preliminary data.</text>
</comment>
<evidence type="ECO:0000256" key="12">
    <source>
        <dbReference type="PIRSR" id="PIRSR606262-1"/>
    </source>
</evidence>
<evidence type="ECO:0000256" key="8">
    <source>
        <dbReference type="ARBA" id="ARBA00022833"/>
    </source>
</evidence>
<feature type="binding site" evidence="14">
    <location>
        <position position="89"/>
    </location>
    <ligand>
        <name>Zn(2+)</name>
        <dbReference type="ChEBI" id="CHEBI:29105"/>
        <note>catalytic</note>
    </ligand>
</feature>
<evidence type="ECO:0000256" key="6">
    <source>
        <dbReference type="ARBA" id="ARBA00022723"/>
    </source>
</evidence>
<dbReference type="GO" id="GO:0055086">
    <property type="term" value="P:nucleobase-containing small molecule metabolic process"/>
    <property type="evidence" value="ECO:0007669"/>
    <property type="project" value="UniProtKB-ARBA"/>
</dbReference>
<dbReference type="NCBIfam" id="TIGR01354">
    <property type="entry name" value="cyt_deam_tetra"/>
    <property type="match status" value="1"/>
</dbReference>
<evidence type="ECO:0000256" key="1">
    <source>
        <dbReference type="ARBA" id="ARBA00001947"/>
    </source>
</evidence>
<keyword evidence="6 14" id="KW-0479">Metal-binding</keyword>
<feature type="domain" description="CMP/dCMP-type deaminase" evidence="16">
    <location>
        <begin position="1"/>
        <end position="129"/>
    </location>
</feature>
<dbReference type="PANTHER" id="PTHR11644">
    <property type="entry name" value="CYTIDINE DEAMINASE"/>
    <property type="match status" value="1"/>
</dbReference>
<dbReference type="Pfam" id="PF00383">
    <property type="entry name" value="dCMP_cyt_deam_1"/>
    <property type="match status" value="1"/>
</dbReference>